<evidence type="ECO:0000313" key="9">
    <source>
        <dbReference type="EMBL" id="PQV57519.1"/>
    </source>
</evidence>
<dbReference type="GO" id="GO:1990281">
    <property type="term" value="C:efflux pump complex"/>
    <property type="evidence" value="ECO:0007669"/>
    <property type="project" value="TreeGrafter"/>
</dbReference>
<dbReference type="GO" id="GO:0015288">
    <property type="term" value="F:porin activity"/>
    <property type="evidence" value="ECO:0007669"/>
    <property type="project" value="TreeGrafter"/>
</dbReference>
<protein>
    <submittedName>
        <fullName evidence="9">Outer membrane protein</fullName>
    </submittedName>
</protein>
<evidence type="ECO:0000256" key="5">
    <source>
        <dbReference type="ARBA" id="ARBA00022692"/>
    </source>
</evidence>
<evidence type="ECO:0000313" key="10">
    <source>
        <dbReference type="Proteomes" id="UP000238338"/>
    </source>
</evidence>
<evidence type="ECO:0000256" key="1">
    <source>
        <dbReference type="ARBA" id="ARBA00004442"/>
    </source>
</evidence>
<keyword evidence="7" id="KW-0998">Cell outer membrane</keyword>
<accession>A0A2S8S9T5</accession>
<feature type="signal peptide" evidence="8">
    <location>
        <begin position="1"/>
        <end position="27"/>
    </location>
</feature>
<dbReference type="InterPro" id="IPR003423">
    <property type="entry name" value="OMP_efflux"/>
</dbReference>
<comment type="subcellular location">
    <subcellularLocation>
        <location evidence="1">Cell outer membrane</location>
    </subcellularLocation>
</comment>
<evidence type="ECO:0000256" key="2">
    <source>
        <dbReference type="ARBA" id="ARBA00007613"/>
    </source>
</evidence>
<reference evidence="9 10" key="1">
    <citation type="submission" date="2018-02" db="EMBL/GenBank/DDBJ databases">
        <title>Genomic Encyclopedia of Archaeal and Bacterial Type Strains, Phase II (KMG-II): from individual species to whole genera.</title>
        <authorList>
            <person name="Goeker M."/>
        </authorList>
    </citation>
    <scope>NUCLEOTIDE SEQUENCE [LARGE SCALE GENOMIC DNA]</scope>
    <source>
        <strain evidence="9 10">DSM 18921</strain>
    </source>
</reference>
<dbReference type="Pfam" id="PF02321">
    <property type="entry name" value="OEP"/>
    <property type="match status" value="2"/>
</dbReference>
<sequence length="456" mass="47382">MKTAPGKRLVAAGLLALTCLAPLTASAETLADALISAYKNSNLLEQNRAVLRAADEDVASAVSALRPVLAFVANAGYTDPVAMGRDNLSATIALSASMTLFDSGRNRLGVDIAKETVLATREALVSVEQSVLLGAVQAYFGVRSAIENVSINDNSVRVLEETLKATQDQFDVGEVTRTDVALAQAQLAAARAGLAAAQGQLAAARESYKAVTGHYPGALAIAPKVPPLPKSVTEAQGIAMRSHPSILQAQHQVAAADLGVALGAAQRLPTVSADASLARDDNGINASSVGIQLQQPIYAGGKLSSVHRKAIAQREQARAGLQQSSVIIAQNVANSWADISVARAQISATDRQISAATIAYDGVREEAKLGARTTLDVLNAEQSLLDARSSRITAVANLQVANYSLLASMGLLTVDHLNLGIPVYDPAAYYNAVKSAPPTSVQGKSLDRVLKAIGKN</sequence>
<evidence type="ECO:0000256" key="4">
    <source>
        <dbReference type="ARBA" id="ARBA00022452"/>
    </source>
</evidence>
<comment type="caution">
    <text evidence="9">The sequence shown here is derived from an EMBL/GenBank/DDBJ whole genome shotgun (WGS) entry which is preliminary data.</text>
</comment>
<dbReference type="NCBIfam" id="TIGR01844">
    <property type="entry name" value="type_I_sec_TolC"/>
    <property type="match status" value="1"/>
</dbReference>
<name>A0A2S8S9T5_9RHOB</name>
<feature type="chain" id="PRO_5015733344" evidence="8">
    <location>
        <begin position="28"/>
        <end position="456"/>
    </location>
</feature>
<keyword evidence="10" id="KW-1185">Reference proteome</keyword>
<evidence type="ECO:0000256" key="6">
    <source>
        <dbReference type="ARBA" id="ARBA00023136"/>
    </source>
</evidence>
<dbReference type="PANTHER" id="PTHR30026:SF22">
    <property type="entry name" value="OUTER MEMBRANE EFFLUX PROTEIN"/>
    <property type="match status" value="1"/>
</dbReference>
<evidence type="ECO:0000256" key="7">
    <source>
        <dbReference type="ARBA" id="ARBA00023237"/>
    </source>
</evidence>
<dbReference type="EMBL" id="PVEP01000002">
    <property type="protein sequence ID" value="PQV57519.1"/>
    <property type="molecule type" value="Genomic_DNA"/>
</dbReference>
<dbReference type="GO" id="GO:0015562">
    <property type="term" value="F:efflux transmembrane transporter activity"/>
    <property type="evidence" value="ECO:0007669"/>
    <property type="project" value="InterPro"/>
</dbReference>
<dbReference type="PANTHER" id="PTHR30026">
    <property type="entry name" value="OUTER MEMBRANE PROTEIN TOLC"/>
    <property type="match status" value="1"/>
</dbReference>
<keyword evidence="6" id="KW-0472">Membrane</keyword>
<dbReference type="RefSeq" id="WP_105513764.1">
    <property type="nucleotide sequence ID" value="NZ_PVEP01000002.1"/>
</dbReference>
<dbReference type="InterPro" id="IPR010130">
    <property type="entry name" value="T1SS_OMP_TolC"/>
</dbReference>
<dbReference type="SUPFAM" id="SSF56954">
    <property type="entry name" value="Outer membrane efflux proteins (OEP)"/>
    <property type="match status" value="1"/>
</dbReference>
<comment type="similarity">
    <text evidence="2">Belongs to the outer membrane factor (OMF) (TC 1.B.17) family.</text>
</comment>
<keyword evidence="5" id="KW-0812">Transmembrane</keyword>
<dbReference type="OrthoDB" id="9789368at2"/>
<evidence type="ECO:0000256" key="8">
    <source>
        <dbReference type="SAM" id="SignalP"/>
    </source>
</evidence>
<evidence type="ECO:0000256" key="3">
    <source>
        <dbReference type="ARBA" id="ARBA00022448"/>
    </source>
</evidence>
<dbReference type="Proteomes" id="UP000238338">
    <property type="component" value="Unassembled WGS sequence"/>
</dbReference>
<dbReference type="InterPro" id="IPR051906">
    <property type="entry name" value="TolC-like"/>
</dbReference>
<dbReference type="AlphaFoldDB" id="A0A2S8S9T5"/>
<keyword evidence="4" id="KW-1134">Transmembrane beta strand</keyword>
<dbReference type="GO" id="GO:0009279">
    <property type="term" value="C:cell outer membrane"/>
    <property type="evidence" value="ECO:0007669"/>
    <property type="project" value="UniProtKB-SubCell"/>
</dbReference>
<dbReference type="Gene3D" id="1.20.1600.10">
    <property type="entry name" value="Outer membrane efflux proteins (OEP)"/>
    <property type="match status" value="1"/>
</dbReference>
<proteinExistence type="inferred from homology"/>
<keyword evidence="3" id="KW-0813">Transport</keyword>
<keyword evidence="8" id="KW-0732">Signal</keyword>
<gene>
    <name evidence="9" type="ORF">LX70_01324</name>
</gene>
<organism evidence="9 10">
    <name type="scientific">Albidovulum denitrificans</name>
    <dbReference type="NCBI Taxonomy" id="404881"/>
    <lineage>
        <taxon>Bacteria</taxon>
        <taxon>Pseudomonadati</taxon>
        <taxon>Pseudomonadota</taxon>
        <taxon>Alphaproteobacteria</taxon>
        <taxon>Rhodobacterales</taxon>
        <taxon>Paracoccaceae</taxon>
        <taxon>Albidovulum</taxon>
    </lineage>
</organism>